<reference evidence="10" key="1">
    <citation type="submission" date="2022-07" db="EMBL/GenBank/DDBJ databases">
        <title>Phylogenomic reconstructions and comparative analyses of Kickxellomycotina fungi.</title>
        <authorList>
            <person name="Reynolds N.K."/>
            <person name="Stajich J.E."/>
            <person name="Barry K."/>
            <person name="Grigoriev I.V."/>
            <person name="Crous P."/>
            <person name="Smith M.E."/>
        </authorList>
    </citation>
    <scope>NUCLEOTIDE SEQUENCE</scope>
    <source>
        <strain evidence="10">BCRC 34381</strain>
    </source>
</reference>
<dbReference type="InterPro" id="IPR027417">
    <property type="entry name" value="P-loop_NTPase"/>
</dbReference>
<organism evidence="10 11">
    <name type="scientific">Coemansia biformis</name>
    <dbReference type="NCBI Taxonomy" id="1286918"/>
    <lineage>
        <taxon>Eukaryota</taxon>
        <taxon>Fungi</taxon>
        <taxon>Fungi incertae sedis</taxon>
        <taxon>Zoopagomycota</taxon>
        <taxon>Kickxellomycotina</taxon>
        <taxon>Kickxellomycetes</taxon>
        <taxon>Kickxellales</taxon>
        <taxon>Kickxellaceae</taxon>
        <taxon>Coemansia</taxon>
    </lineage>
</organism>
<dbReference type="GO" id="GO:0008655">
    <property type="term" value="P:pyrimidine-containing compound salvage"/>
    <property type="evidence" value="ECO:0007669"/>
    <property type="project" value="UniProtKB-ARBA"/>
</dbReference>
<evidence type="ECO:0000259" key="8">
    <source>
        <dbReference type="Pfam" id="PF00485"/>
    </source>
</evidence>
<dbReference type="GO" id="GO:0004849">
    <property type="term" value="F:uridine kinase activity"/>
    <property type="evidence" value="ECO:0007669"/>
    <property type="project" value="UniProtKB-EC"/>
</dbReference>
<dbReference type="Pfam" id="PF14681">
    <property type="entry name" value="UPRTase"/>
    <property type="match status" value="1"/>
</dbReference>
<evidence type="ECO:0000259" key="9">
    <source>
        <dbReference type="Pfam" id="PF14681"/>
    </source>
</evidence>
<comment type="pathway">
    <text evidence="1">Pyrimidine metabolism; UMP biosynthesis via salvage pathway; UMP from uridine: step 1/1.</text>
</comment>
<keyword evidence="6 10" id="KW-0418">Kinase</keyword>
<dbReference type="Gene3D" id="3.40.50.2020">
    <property type="match status" value="1"/>
</dbReference>
<keyword evidence="4 10" id="KW-0808">Transferase</keyword>
<name>A0A9W8CZU5_9FUNG</name>
<dbReference type="PANTHER" id="PTHR10285">
    <property type="entry name" value="URIDINE KINASE"/>
    <property type="match status" value="1"/>
</dbReference>
<comment type="similarity">
    <text evidence="2">Belongs to the uridine kinase family.</text>
</comment>
<dbReference type="Proteomes" id="UP001143981">
    <property type="component" value="Unassembled WGS sequence"/>
</dbReference>
<dbReference type="CDD" id="cd02023">
    <property type="entry name" value="UMPK"/>
    <property type="match status" value="1"/>
</dbReference>
<dbReference type="SUPFAM" id="SSF52540">
    <property type="entry name" value="P-loop containing nucleoside triphosphate hydrolases"/>
    <property type="match status" value="1"/>
</dbReference>
<accession>A0A9W8CZU5</accession>
<feature type="domain" description="Phosphoribosyltransferase" evidence="9">
    <location>
        <begin position="263"/>
        <end position="467"/>
    </location>
</feature>
<evidence type="ECO:0000256" key="2">
    <source>
        <dbReference type="ARBA" id="ARBA00005408"/>
    </source>
</evidence>
<dbReference type="PRINTS" id="PR00988">
    <property type="entry name" value="URIDINKINASE"/>
</dbReference>
<protein>
    <recommendedName>
        <fullName evidence="3">uridine/cytidine kinase</fullName>
        <ecNumber evidence="3">2.7.1.48</ecNumber>
    </recommendedName>
</protein>
<gene>
    <name evidence="10" type="primary">URK1</name>
    <name evidence="10" type="ORF">LPJ61_001696</name>
</gene>
<evidence type="ECO:0000256" key="5">
    <source>
        <dbReference type="ARBA" id="ARBA00022741"/>
    </source>
</evidence>
<dbReference type="NCBIfam" id="NF004018">
    <property type="entry name" value="PRK05480.1"/>
    <property type="match status" value="1"/>
</dbReference>
<evidence type="ECO:0000256" key="7">
    <source>
        <dbReference type="ARBA" id="ARBA00022840"/>
    </source>
</evidence>
<dbReference type="Pfam" id="PF00485">
    <property type="entry name" value="PRK"/>
    <property type="match status" value="1"/>
</dbReference>
<dbReference type="InterPro" id="IPR006083">
    <property type="entry name" value="PRK/URK"/>
</dbReference>
<evidence type="ECO:0000256" key="1">
    <source>
        <dbReference type="ARBA" id="ARBA00004690"/>
    </source>
</evidence>
<dbReference type="EMBL" id="JANBOI010000161">
    <property type="protein sequence ID" value="KAJ1733162.1"/>
    <property type="molecule type" value="Genomic_DNA"/>
</dbReference>
<dbReference type="InterPro" id="IPR000836">
    <property type="entry name" value="PRTase_dom"/>
</dbReference>
<dbReference type="InterPro" id="IPR029057">
    <property type="entry name" value="PRTase-like"/>
</dbReference>
<proteinExistence type="inferred from homology"/>
<dbReference type="CDD" id="cd06223">
    <property type="entry name" value="PRTases_typeI"/>
    <property type="match status" value="1"/>
</dbReference>
<dbReference type="InterPro" id="IPR000764">
    <property type="entry name" value="Uridine_kinase-like"/>
</dbReference>
<evidence type="ECO:0000256" key="3">
    <source>
        <dbReference type="ARBA" id="ARBA00012137"/>
    </source>
</evidence>
<evidence type="ECO:0000313" key="10">
    <source>
        <dbReference type="EMBL" id="KAJ1733162.1"/>
    </source>
</evidence>
<dbReference type="EC" id="2.7.1.48" evidence="3"/>
<keyword evidence="11" id="KW-1185">Reference proteome</keyword>
<dbReference type="FunFam" id="3.40.50.300:FF:002070">
    <property type="entry name" value="Uridine kinase"/>
    <property type="match status" value="1"/>
</dbReference>
<keyword evidence="7" id="KW-0067">ATP-binding</keyword>
<dbReference type="GO" id="GO:0005524">
    <property type="term" value="F:ATP binding"/>
    <property type="evidence" value="ECO:0007669"/>
    <property type="project" value="UniProtKB-KW"/>
</dbReference>
<evidence type="ECO:0000256" key="6">
    <source>
        <dbReference type="ARBA" id="ARBA00022777"/>
    </source>
</evidence>
<evidence type="ECO:0000256" key="4">
    <source>
        <dbReference type="ARBA" id="ARBA00022679"/>
    </source>
</evidence>
<feature type="domain" description="Phosphoribulokinase/uridine kinase" evidence="8">
    <location>
        <begin position="33"/>
        <end position="220"/>
    </location>
</feature>
<dbReference type="OrthoDB" id="738517at2759"/>
<dbReference type="AlphaFoldDB" id="A0A9W8CZU5"/>
<sequence>MAASNTRTSTLMLRSAGRPPWYTPDGQNLPAYMIGIAGASASGKTSVARRIVESMDVPWVVIVSMDSFYRQLTPEESRQAFLNNHDFDHPSSYDYGTALAALEHLKQGLATQVSQYDFSTHSPSSESQYVYGASVIIVEGIFALYDPKLLAMMDVKIFVDTDSDVCLARRIRRDVAERGRDPLGVLQQYDRFVKPAFDGFVRPTMNNADIIIPRGLDNEVAIGLMIQHVQRRLDAHNAVLMRPALVRRFRDLPGAADSLLVLPQSNQVRAMRTILCDRTTPRADFIFYADRLSRLVIEHGLAQLALAEKAVETPTGCAYRGHAIAPAVTGVTVLRAGGVMEKALHSVVRPAHYGKILIVADPTSHEPRLHYARLPPAIAQHQVLLMDATITSGASAMMAIRICLDHGVPEQNIVFISLLATLQGPRAIHAAFPAVKIVVAILDPHVAGDDLLIRTGYGIFGDRYFGTEE</sequence>
<dbReference type="FunFam" id="3.40.50.2020:FF:000010">
    <property type="entry name" value="Uridine-cytidine kinase"/>
    <property type="match status" value="1"/>
</dbReference>
<keyword evidence="5" id="KW-0547">Nucleotide-binding</keyword>
<dbReference type="SUPFAM" id="SSF53271">
    <property type="entry name" value="PRTase-like"/>
    <property type="match status" value="1"/>
</dbReference>
<comment type="caution">
    <text evidence="10">The sequence shown here is derived from an EMBL/GenBank/DDBJ whole genome shotgun (WGS) entry which is preliminary data.</text>
</comment>
<dbReference type="Gene3D" id="3.40.50.300">
    <property type="entry name" value="P-loop containing nucleotide triphosphate hydrolases"/>
    <property type="match status" value="1"/>
</dbReference>
<evidence type="ECO:0000313" key="11">
    <source>
        <dbReference type="Proteomes" id="UP001143981"/>
    </source>
</evidence>